<gene>
    <name evidence="9" type="ORF">HMPREF9144_0015</name>
</gene>
<dbReference type="AlphaFoldDB" id="F9DEC5"/>
<feature type="signal peptide" evidence="7">
    <location>
        <begin position="1"/>
        <end position="26"/>
    </location>
</feature>
<dbReference type="GO" id="GO:0006457">
    <property type="term" value="P:protein folding"/>
    <property type="evidence" value="ECO:0007669"/>
    <property type="project" value="InterPro"/>
</dbReference>
<evidence type="ECO:0000256" key="4">
    <source>
        <dbReference type="ARBA" id="ARBA00023110"/>
    </source>
</evidence>
<dbReference type="PROSITE" id="PS50059">
    <property type="entry name" value="FKBP_PPIASE"/>
    <property type="match status" value="1"/>
</dbReference>
<evidence type="ECO:0000256" key="3">
    <source>
        <dbReference type="ARBA" id="ARBA00013194"/>
    </source>
</evidence>
<keyword evidence="4 6" id="KW-0697">Rotamase</keyword>
<dbReference type="SUPFAM" id="SSF54534">
    <property type="entry name" value="FKBP-like"/>
    <property type="match status" value="1"/>
</dbReference>
<organism evidence="9 10">
    <name type="scientific">Prevotella pallens ATCC 700821</name>
    <dbReference type="NCBI Taxonomy" id="997353"/>
    <lineage>
        <taxon>Bacteria</taxon>
        <taxon>Pseudomonadati</taxon>
        <taxon>Bacteroidota</taxon>
        <taxon>Bacteroidia</taxon>
        <taxon>Bacteroidales</taxon>
        <taxon>Prevotellaceae</taxon>
        <taxon>Prevotella</taxon>
    </lineage>
</organism>
<dbReference type="eggNOG" id="COG0545">
    <property type="taxonomic scope" value="Bacteria"/>
</dbReference>
<comment type="catalytic activity">
    <reaction evidence="1 6">
        <text>[protein]-peptidylproline (omega=180) = [protein]-peptidylproline (omega=0)</text>
        <dbReference type="Rhea" id="RHEA:16237"/>
        <dbReference type="Rhea" id="RHEA-COMP:10747"/>
        <dbReference type="Rhea" id="RHEA-COMP:10748"/>
        <dbReference type="ChEBI" id="CHEBI:83833"/>
        <dbReference type="ChEBI" id="CHEBI:83834"/>
        <dbReference type="EC" id="5.2.1.8"/>
    </reaction>
</comment>
<dbReference type="Proteomes" id="UP000004123">
    <property type="component" value="Unassembled WGS sequence"/>
</dbReference>
<dbReference type="Pfam" id="PF01346">
    <property type="entry name" value="FKBP_N"/>
    <property type="match status" value="1"/>
</dbReference>
<evidence type="ECO:0000256" key="6">
    <source>
        <dbReference type="PROSITE-ProRule" id="PRU00277"/>
    </source>
</evidence>
<dbReference type="PANTHER" id="PTHR43811:SF19">
    <property type="entry name" value="39 KDA FK506-BINDING NUCLEAR PROTEIN"/>
    <property type="match status" value="1"/>
</dbReference>
<comment type="caution">
    <text evidence="9">The sequence shown here is derived from an EMBL/GenBank/DDBJ whole genome shotgun (WGS) entry which is preliminary data.</text>
</comment>
<name>F9DEC5_9BACT</name>
<proteinExistence type="inferred from homology"/>
<dbReference type="Gene3D" id="1.10.287.460">
    <property type="entry name" value="Peptidyl-prolyl cis-trans isomerase, FKBP-type, N-terminal domain"/>
    <property type="match status" value="1"/>
</dbReference>
<dbReference type="InterPro" id="IPR046357">
    <property type="entry name" value="PPIase_dom_sf"/>
</dbReference>
<protein>
    <recommendedName>
        <fullName evidence="3 6">peptidylprolyl isomerase</fullName>
        <ecNumber evidence="3 6">5.2.1.8</ecNumber>
    </recommendedName>
</protein>
<feature type="domain" description="PPIase FKBP-type" evidence="8">
    <location>
        <begin position="225"/>
        <end position="312"/>
    </location>
</feature>
<dbReference type="HOGENOM" id="CLU_013615_0_0_10"/>
<dbReference type="EMBL" id="AFPY01000001">
    <property type="protein sequence ID" value="EGQ23244.1"/>
    <property type="molecule type" value="Genomic_DNA"/>
</dbReference>
<dbReference type="InterPro" id="IPR000774">
    <property type="entry name" value="PPIase_FKBP_N"/>
</dbReference>
<evidence type="ECO:0000256" key="5">
    <source>
        <dbReference type="ARBA" id="ARBA00023235"/>
    </source>
</evidence>
<reference evidence="9 10" key="1">
    <citation type="submission" date="2011-04" db="EMBL/GenBank/DDBJ databases">
        <authorList>
            <person name="Muzny D."/>
            <person name="Qin X."/>
            <person name="Deng J."/>
            <person name="Jiang H."/>
            <person name="Liu Y."/>
            <person name="Qu J."/>
            <person name="Song X.-Z."/>
            <person name="Zhang L."/>
            <person name="Thornton R."/>
            <person name="Coyle M."/>
            <person name="Francisco L."/>
            <person name="Jackson L."/>
            <person name="Javaid M."/>
            <person name="Korchina V."/>
            <person name="Kovar C."/>
            <person name="Mata R."/>
            <person name="Mathew T."/>
            <person name="Ngo R."/>
            <person name="Nguyen L."/>
            <person name="Nguyen N."/>
            <person name="Okwuonu G."/>
            <person name="Ongeri F."/>
            <person name="Pham C."/>
            <person name="Simmons D."/>
            <person name="Wilczek-Boney K."/>
            <person name="Hale W."/>
            <person name="Jakkamsetti A."/>
            <person name="Pham P."/>
            <person name="Ruth R."/>
            <person name="San Lucas F."/>
            <person name="Warren J."/>
            <person name="Zhang J."/>
            <person name="Zhao Z."/>
            <person name="Zhou C."/>
            <person name="Zhu D."/>
            <person name="Lee S."/>
            <person name="Bess C."/>
            <person name="Blankenburg K."/>
            <person name="Forbes L."/>
            <person name="Fu Q."/>
            <person name="Gubbala S."/>
            <person name="Hirani K."/>
            <person name="Jayaseelan J.C."/>
            <person name="Lara F."/>
            <person name="Munidasa M."/>
            <person name="Palculict T."/>
            <person name="Patil S."/>
            <person name="Pu L.-L."/>
            <person name="Saada N."/>
            <person name="Tang L."/>
            <person name="Weissenberger G."/>
            <person name="Zhu Y."/>
            <person name="Hemphill L."/>
            <person name="Shang Y."/>
            <person name="Youmans B."/>
            <person name="Ayvaz T."/>
            <person name="Ross M."/>
            <person name="Santibanez J."/>
            <person name="Aqrawi P."/>
            <person name="Gross S."/>
            <person name="Joshi V."/>
            <person name="Fowler G."/>
            <person name="Nazareth L."/>
            <person name="Reid J."/>
            <person name="Worley K."/>
            <person name="Petrosino J."/>
            <person name="Highlander S."/>
            <person name="Gibbs R."/>
        </authorList>
    </citation>
    <scope>NUCLEOTIDE SEQUENCE [LARGE SCALE GENOMIC DNA]</scope>
    <source>
        <strain evidence="9 10">ATCC 700821</strain>
    </source>
</reference>
<dbReference type="Pfam" id="PF00254">
    <property type="entry name" value="FKBP_C"/>
    <property type="match status" value="1"/>
</dbReference>
<dbReference type="EC" id="5.2.1.8" evidence="3 6"/>
<dbReference type="GO" id="GO:0003755">
    <property type="term" value="F:peptidyl-prolyl cis-trans isomerase activity"/>
    <property type="evidence" value="ECO:0007669"/>
    <property type="project" value="UniProtKB-KW"/>
</dbReference>
<accession>F9DEC5</accession>
<evidence type="ECO:0000313" key="9">
    <source>
        <dbReference type="EMBL" id="EGQ23244.1"/>
    </source>
</evidence>
<sequence length="321" mass="35037">MKKTMKKIAIMALLVVASAGFSTANAQSKKEKKQKKQEQIESIAITTPVSDEPAIDITKFDSLSYAAGMNATRGLEEYISSQLGVSKEQLPDFIRGLKEGISKRKDTSFSAYTAGLQIAAQVERSMLPNIQKQFKGTSADIDEDLFFKGFVDALKQDTRFMKPEAAQTYFAKKQQQLVEQRNEAVKVAGEKFLAANKKKPGVVTLPSGLQYKILVKGNGAKPGKDDQVKVVYEGRTIDGKVFDSTARHGTESDTFGVGRLIKGWTEALLLMPVGSKWEIYIPQELAYGARGAGNDIAPYSPLIFTLELQGIVPTAVGAQSK</sequence>
<dbReference type="STRING" id="997353.HMPREF9144_0015"/>
<evidence type="ECO:0000256" key="1">
    <source>
        <dbReference type="ARBA" id="ARBA00000971"/>
    </source>
</evidence>
<comment type="similarity">
    <text evidence="2">Belongs to the FKBP-type PPIase family.</text>
</comment>
<keyword evidence="5 6" id="KW-0413">Isomerase</keyword>
<evidence type="ECO:0000256" key="7">
    <source>
        <dbReference type="SAM" id="SignalP"/>
    </source>
</evidence>
<evidence type="ECO:0000256" key="2">
    <source>
        <dbReference type="ARBA" id="ARBA00006577"/>
    </source>
</evidence>
<dbReference type="InterPro" id="IPR036944">
    <property type="entry name" value="PPIase_FKBP_N_sf"/>
</dbReference>
<dbReference type="InterPro" id="IPR001179">
    <property type="entry name" value="PPIase_FKBP_dom"/>
</dbReference>
<evidence type="ECO:0000313" key="10">
    <source>
        <dbReference type="Proteomes" id="UP000004123"/>
    </source>
</evidence>
<evidence type="ECO:0000259" key="8">
    <source>
        <dbReference type="PROSITE" id="PS50059"/>
    </source>
</evidence>
<keyword evidence="7" id="KW-0732">Signal</keyword>
<feature type="chain" id="PRO_5003381676" description="peptidylprolyl isomerase" evidence="7">
    <location>
        <begin position="27"/>
        <end position="321"/>
    </location>
</feature>
<dbReference type="PANTHER" id="PTHR43811">
    <property type="entry name" value="FKBP-TYPE PEPTIDYL-PROLYL CIS-TRANS ISOMERASE FKPA"/>
    <property type="match status" value="1"/>
</dbReference>
<dbReference type="Gene3D" id="3.10.50.40">
    <property type="match status" value="1"/>
</dbReference>